<keyword evidence="3" id="KW-1185">Reference proteome</keyword>
<dbReference type="SMART" id="SM00044">
    <property type="entry name" value="CYCc"/>
    <property type="match status" value="1"/>
</dbReference>
<dbReference type="Pfam" id="PF00211">
    <property type="entry name" value="Guanylate_cyc"/>
    <property type="match status" value="1"/>
</dbReference>
<dbReference type="Gene3D" id="3.30.70.1230">
    <property type="entry name" value="Nucleotide cyclase"/>
    <property type="match status" value="1"/>
</dbReference>
<accession>A0A6G4WA41</accession>
<dbReference type="EMBL" id="JAAKZF010000006">
    <property type="protein sequence ID" value="NGO51083.1"/>
    <property type="molecule type" value="Genomic_DNA"/>
</dbReference>
<name>A0A6G4WA41_9HYPH</name>
<comment type="caution">
    <text evidence="2">The sequence shown here is derived from an EMBL/GenBank/DDBJ whole genome shotgun (WGS) entry which is preliminary data.</text>
</comment>
<dbReference type="PROSITE" id="PS50125">
    <property type="entry name" value="GUANYLATE_CYCLASE_2"/>
    <property type="match status" value="1"/>
</dbReference>
<dbReference type="GO" id="GO:0035556">
    <property type="term" value="P:intracellular signal transduction"/>
    <property type="evidence" value="ECO:0007669"/>
    <property type="project" value="InterPro"/>
</dbReference>
<dbReference type="InterPro" id="IPR029016">
    <property type="entry name" value="GAF-like_dom_sf"/>
</dbReference>
<dbReference type="GO" id="GO:0004016">
    <property type="term" value="F:adenylate cyclase activity"/>
    <property type="evidence" value="ECO:0007669"/>
    <property type="project" value="UniProtKB-ARBA"/>
</dbReference>
<dbReference type="InterPro" id="IPR001054">
    <property type="entry name" value="A/G_cyclase"/>
</dbReference>
<sequence length="413" mass="44442">MIAGSAKSESPPVAGGGSASSAATVELIEWLVGDECHELDDAGLAAGFGRRLRAAGLPIDRLTLHLRTLHPEILGRSVAWAPNEAVEIHDREHGTEISPGFAGSPLRRVMETREPLIVRLDGSINPAWVYTDLFRGRRLVEFVIVPLCNADGLVSAASFSTIRPSGFTPSERAVLDRIVPPLRNACELRTLRRVELTLLDTYVGATTARRVMAGRIRRGELETLEAGLMLCDLRGFTALSNRLPGERVLELLNAYFDCVVPAITHAGGEVIKFMGDAALAFFHRDSPAVSCSAALQGALSALDGLSRFTAPDAELHTGIALHYGEVGYGNIGSGQRLDFTVIGPDVNLVSRIQAVCSATSHPLLMSERFAMLLNSGTAVAIGRHELRGFVEPTELYSLTDSFAQSDRWTPHGT</sequence>
<dbReference type="RefSeq" id="WP_165025663.1">
    <property type="nucleotide sequence ID" value="NZ_JAAKZF010000006.1"/>
</dbReference>
<evidence type="ECO:0000259" key="1">
    <source>
        <dbReference type="PROSITE" id="PS50125"/>
    </source>
</evidence>
<dbReference type="InterPro" id="IPR050697">
    <property type="entry name" value="Adenylyl/Guanylyl_Cyclase_3/4"/>
</dbReference>
<dbReference type="PANTHER" id="PTHR43081:SF11">
    <property type="entry name" value="BLR2264 PROTEIN"/>
    <property type="match status" value="1"/>
</dbReference>
<dbReference type="CDD" id="cd07302">
    <property type="entry name" value="CHD"/>
    <property type="match status" value="1"/>
</dbReference>
<dbReference type="Gene3D" id="3.30.450.40">
    <property type="match status" value="1"/>
</dbReference>
<evidence type="ECO:0000313" key="2">
    <source>
        <dbReference type="EMBL" id="NGO51083.1"/>
    </source>
</evidence>
<feature type="domain" description="Guanylate cyclase" evidence="1">
    <location>
        <begin position="227"/>
        <end position="353"/>
    </location>
</feature>
<dbReference type="SUPFAM" id="SSF55073">
    <property type="entry name" value="Nucleotide cyclase"/>
    <property type="match status" value="1"/>
</dbReference>
<dbReference type="GO" id="GO:0006171">
    <property type="term" value="P:cAMP biosynthetic process"/>
    <property type="evidence" value="ECO:0007669"/>
    <property type="project" value="TreeGrafter"/>
</dbReference>
<gene>
    <name evidence="2" type="ORF">G6N73_07790</name>
</gene>
<proteinExistence type="predicted"/>
<organism evidence="2 3">
    <name type="scientific">Allomesorhizobium camelthorni</name>
    <dbReference type="NCBI Taxonomy" id="475069"/>
    <lineage>
        <taxon>Bacteria</taxon>
        <taxon>Pseudomonadati</taxon>
        <taxon>Pseudomonadota</taxon>
        <taxon>Alphaproteobacteria</taxon>
        <taxon>Hyphomicrobiales</taxon>
        <taxon>Phyllobacteriaceae</taxon>
        <taxon>Allomesorhizobium</taxon>
    </lineage>
</organism>
<dbReference type="AlphaFoldDB" id="A0A6G4WA41"/>
<dbReference type="Proteomes" id="UP001642900">
    <property type="component" value="Unassembled WGS sequence"/>
</dbReference>
<reference evidence="2 3" key="1">
    <citation type="submission" date="2020-02" db="EMBL/GenBank/DDBJ databases">
        <title>Genome sequence of strain CCNWXJ40-4.</title>
        <authorList>
            <person name="Gao J."/>
            <person name="Sun J."/>
        </authorList>
    </citation>
    <scope>NUCLEOTIDE SEQUENCE [LARGE SCALE GENOMIC DNA]</scope>
    <source>
        <strain evidence="2 3">CCNWXJ 40-4</strain>
    </source>
</reference>
<protein>
    <submittedName>
        <fullName evidence="2">Adenylate/guanylate cyclase domain-containing protein</fullName>
    </submittedName>
</protein>
<evidence type="ECO:0000313" key="3">
    <source>
        <dbReference type="Proteomes" id="UP001642900"/>
    </source>
</evidence>
<dbReference type="PANTHER" id="PTHR43081">
    <property type="entry name" value="ADENYLATE CYCLASE, TERMINAL-DIFFERENTIATION SPECIFIC-RELATED"/>
    <property type="match status" value="1"/>
</dbReference>
<dbReference type="InterPro" id="IPR029787">
    <property type="entry name" value="Nucleotide_cyclase"/>
</dbReference>